<comment type="caution">
    <text evidence="3">Lacks conserved residue(s) required for the propagation of feature annotation.</text>
</comment>
<evidence type="ECO:0000256" key="3">
    <source>
        <dbReference type="PROSITE-ProRule" id="PRU00169"/>
    </source>
</evidence>
<dbReference type="GO" id="GO:0016301">
    <property type="term" value="F:kinase activity"/>
    <property type="evidence" value="ECO:0007669"/>
    <property type="project" value="UniProtKB-KW"/>
</dbReference>
<dbReference type="Proteomes" id="UP000466535">
    <property type="component" value="Unassembled WGS sequence"/>
</dbReference>
<feature type="domain" description="Response regulatory" evidence="4">
    <location>
        <begin position="4"/>
        <end position="121"/>
    </location>
</feature>
<keyword evidence="1" id="KW-0808">Transferase</keyword>
<dbReference type="PANTHER" id="PTHR43102">
    <property type="entry name" value="SLR1143 PROTEIN"/>
    <property type="match status" value="1"/>
</dbReference>
<accession>A0A6B0SZ56</accession>
<reference evidence="5 6" key="1">
    <citation type="submission" date="2019-12" db="EMBL/GenBank/DDBJ databases">
        <title>Isolation and characterization of three novel carbon monoxide-oxidizing members of Halobacteria from salione crusts and soils.</title>
        <authorList>
            <person name="Myers M.R."/>
            <person name="King G.M."/>
        </authorList>
    </citation>
    <scope>NUCLEOTIDE SEQUENCE [LARGE SCALE GENOMIC DNA]</scope>
    <source>
        <strain evidence="5 6">WSH3</strain>
    </source>
</reference>
<dbReference type="SUPFAM" id="SSF52172">
    <property type="entry name" value="CheY-like"/>
    <property type="match status" value="1"/>
</dbReference>
<dbReference type="InterPro" id="IPR011006">
    <property type="entry name" value="CheY-like_superfamily"/>
</dbReference>
<dbReference type="EMBL" id="WUUT01000001">
    <property type="protein sequence ID" value="MXR50914.1"/>
    <property type="molecule type" value="Genomic_DNA"/>
</dbReference>
<dbReference type="CDD" id="cd00156">
    <property type="entry name" value="REC"/>
    <property type="match status" value="1"/>
</dbReference>
<keyword evidence="6" id="KW-1185">Reference proteome</keyword>
<dbReference type="SMART" id="SM00065">
    <property type="entry name" value="GAF"/>
    <property type="match status" value="1"/>
</dbReference>
<dbReference type="RefSeq" id="WP_159762999.1">
    <property type="nucleotide sequence ID" value="NZ_WUUT01000001.1"/>
</dbReference>
<dbReference type="SUPFAM" id="SSF55781">
    <property type="entry name" value="GAF domain-like"/>
    <property type="match status" value="1"/>
</dbReference>
<keyword evidence="2" id="KW-0418">Kinase</keyword>
<comment type="caution">
    <text evidence="5">The sequence shown here is derived from an EMBL/GenBank/DDBJ whole genome shotgun (WGS) entry which is preliminary data.</text>
</comment>
<dbReference type="PROSITE" id="PS50110">
    <property type="entry name" value="RESPONSE_REGULATORY"/>
    <property type="match status" value="1"/>
</dbReference>
<evidence type="ECO:0000313" key="5">
    <source>
        <dbReference type="EMBL" id="MXR50914.1"/>
    </source>
</evidence>
<evidence type="ECO:0000259" key="4">
    <source>
        <dbReference type="PROSITE" id="PS50110"/>
    </source>
</evidence>
<organism evidence="5 6">
    <name type="scientific">Halovenus carboxidivorans</name>
    <dbReference type="NCBI Taxonomy" id="2692199"/>
    <lineage>
        <taxon>Archaea</taxon>
        <taxon>Methanobacteriati</taxon>
        <taxon>Methanobacteriota</taxon>
        <taxon>Stenosarchaea group</taxon>
        <taxon>Halobacteria</taxon>
        <taxon>Halobacteriales</taxon>
        <taxon>Haloarculaceae</taxon>
        <taxon>Halovenus</taxon>
    </lineage>
</organism>
<dbReference type="InterPro" id="IPR029016">
    <property type="entry name" value="GAF-like_dom_sf"/>
</dbReference>
<proteinExistence type="predicted"/>
<protein>
    <submittedName>
        <fullName evidence="5">GAF domain-containing protein</fullName>
    </submittedName>
</protein>
<dbReference type="InterPro" id="IPR003018">
    <property type="entry name" value="GAF"/>
</dbReference>
<dbReference type="Pfam" id="PF01590">
    <property type="entry name" value="GAF"/>
    <property type="match status" value="1"/>
</dbReference>
<dbReference type="PANTHER" id="PTHR43102:SF2">
    <property type="entry name" value="GAF DOMAIN-CONTAINING PROTEIN"/>
    <property type="match status" value="1"/>
</dbReference>
<name>A0A6B0SZ56_9EURY</name>
<dbReference type="InterPro" id="IPR001789">
    <property type="entry name" value="Sig_transdc_resp-reg_receiver"/>
</dbReference>
<evidence type="ECO:0000256" key="2">
    <source>
        <dbReference type="ARBA" id="ARBA00022777"/>
    </source>
</evidence>
<dbReference type="SMART" id="SM00448">
    <property type="entry name" value="REC"/>
    <property type="match status" value="1"/>
</dbReference>
<gene>
    <name evidence="5" type="ORF">GRX03_04735</name>
</gene>
<evidence type="ECO:0000256" key="1">
    <source>
        <dbReference type="ARBA" id="ARBA00022679"/>
    </source>
</evidence>
<dbReference type="GO" id="GO:0000160">
    <property type="term" value="P:phosphorelay signal transduction system"/>
    <property type="evidence" value="ECO:0007669"/>
    <property type="project" value="InterPro"/>
</dbReference>
<dbReference type="OrthoDB" id="330337at2157"/>
<dbReference type="Gene3D" id="3.30.450.40">
    <property type="match status" value="1"/>
</dbReference>
<evidence type="ECO:0000313" key="6">
    <source>
        <dbReference type="Proteomes" id="UP000466535"/>
    </source>
</evidence>
<dbReference type="Gene3D" id="3.40.50.2300">
    <property type="match status" value="1"/>
</dbReference>
<dbReference type="AlphaFoldDB" id="A0A6B0SZ56"/>
<sequence>MTYRILCVDPDEGDRTEAVERLREELADLDPVFQTADDLASATEALTQHTAVVVTEYDLPDGNGFQVIEQANERCPDAGVILYTDTDPDLIDTAELRGAVTEYVGKDSVFGTERLAELVRTTVEERTQSSYPLPQTEDERLAALHSYDLDEPALLDSLDRITDLAAEHFDVEQASINIISEHSQDFLACYGRAEQWESMDREDSICTFTILEEDNVMTVPDVTEDPRFESRSETLIEMGIRSYMGANLVAPSGLVIGPLCVYDTEPRSFSAADEAYLQKLAATAMDLIDLHGRLDATTEGKG</sequence>